<keyword evidence="2" id="KW-1185">Reference proteome</keyword>
<evidence type="ECO:0008006" key="3">
    <source>
        <dbReference type="Google" id="ProtNLM"/>
    </source>
</evidence>
<protein>
    <recommendedName>
        <fullName evidence="3">Transcriptional regulator</fullName>
    </recommendedName>
</protein>
<organism evidence="1 2">
    <name type="scientific">Virgisporangium ochraceum</name>
    <dbReference type="NCBI Taxonomy" id="65505"/>
    <lineage>
        <taxon>Bacteria</taxon>
        <taxon>Bacillati</taxon>
        <taxon>Actinomycetota</taxon>
        <taxon>Actinomycetes</taxon>
        <taxon>Micromonosporales</taxon>
        <taxon>Micromonosporaceae</taxon>
        <taxon>Virgisporangium</taxon>
    </lineage>
</organism>
<dbReference type="InterPro" id="IPR036390">
    <property type="entry name" value="WH_DNA-bd_sf"/>
</dbReference>
<dbReference type="AlphaFoldDB" id="A0A8J3ZZH7"/>
<evidence type="ECO:0000313" key="2">
    <source>
        <dbReference type="Proteomes" id="UP000635606"/>
    </source>
</evidence>
<dbReference type="InterPro" id="IPR036388">
    <property type="entry name" value="WH-like_DNA-bd_sf"/>
</dbReference>
<reference evidence="1" key="1">
    <citation type="submission" date="2021-01" db="EMBL/GenBank/DDBJ databases">
        <title>Whole genome shotgun sequence of Virgisporangium ochraceum NBRC 16418.</title>
        <authorList>
            <person name="Komaki H."/>
            <person name="Tamura T."/>
        </authorList>
    </citation>
    <scope>NUCLEOTIDE SEQUENCE</scope>
    <source>
        <strain evidence="1">NBRC 16418</strain>
    </source>
</reference>
<name>A0A8J3ZZH7_9ACTN</name>
<dbReference type="SUPFAM" id="SSF46785">
    <property type="entry name" value="Winged helix' DNA-binding domain"/>
    <property type="match status" value="1"/>
</dbReference>
<gene>
    <name evidence="1" type="ORF">Voc01_073680</name>
</gene>
<comment type="caution">
    <text evidence="1">The sequence shown here is derived from an EMBL/GenBank/DDBJ whole genome shotgun (WGS) entry which is preliminary data.</text>
</comment>
<dbReference type="Gene3D" id="1.10.10.10">
    <property type="entry name" value="Winged helix-like DNA-binding domain superfamily/Winged helix DNA-binding domain"/>
    <property type="match status" value="1"/>
</dbReference>
<accession>A0A8J3ZZH7</accession>
<sequence>MGIEIGVVGPHDLVDDVAAICEEQPAVVAHRFDYDHESQAVGLVEARAGSVDAWLFTGVVPYTMASEAGVLTRPATFVDYTGATLLQAMVRLLRDGHDVSRMSIDTVPSADVTATLREAGVPTAGVRTLPYQSGVDSADVVEFHRRARRGTRGTHVAVTCLSSAYEVLVTEMPALRLVPSAHSVRIAARQLMLHADSQAQEDAQLVLGLVELPGGDDGLSKEANALAGSVARYTGDTYLLVTTRGPVHAVTGGFTSLPMLRRLADRHDVVRVGFGLGRSSAEAETLARRALARARRLGDVAAVLSLRGEADVVLESAMPVSAGETRLPVLAQRVGISVSTLERLIAAQEAAGSEPLTTREVAARLAVQQRTARRMLHRLELAGLAERTGNLLSGGSGRPLTAYRITV</sequence>
<dbReference type="EMBL" id="BOPH01000101">
    <property type="protein sequence ID" value="GIJ72451.1"/>
    <property type="molecule type" value="Genomic_DNA"/>
</dbReference>
<dbReference type="RefSeq" id="WP_203932302.1">
    <property type="nucleotide sequence ID" value="NZ_BOPH01000101.1"/>
</dbReference>
<dbReference type="Proteomes" id="UP000635606">
    <property type="component" value="Unassembled WGS sequence"/>
</dbReference>
<proteinExistence type="predicted"/>
<evidence type="ECO:0000313" key="1">
    <source>
        <dbReference type="EMBL" id="GIJ72451.1"/>
    </source>
</evidence>